<sequence length="950" mass="102525">MRPSLVVLISAVLSTGPVRGADPVCALLDPDKHPRATLLEARLLSQPGATWVERTAIDKVLKEQKLQTLLAPQGVGDRVRLGKLLKADLLVTVRPVAGSGPTALEVIVSETVGGLRLAASAVPVTGDADADVTALLAAVRAGVVRHGENITQVVAVPPFVSNDLEQTHDHLRGALAKLAEAEALGRKGVVVVELAEAEALAKELALAAPGTKLERPAPVYLLGEYRHQGQGNERTITLKLRAERAGKPVGKPETFTLKPDAMPGAVRKWSAGAIDAGTDGPGRQPAAPAAEAAQLAARAKTALRLGYWEEAVALAEAALLVDPMQLDLHVFVMIAIGDPLRKIHLHELSSRTDGLKAFRRFLLLYRRGLEHLEAFIDAGGDPSRHTMRGTGVEQLFLSYFRGQAYYLRTELVTRHLHAPEGPALLEEARQFERALFARLLKAPQVANASQDVHLQFVAPLLHNLSAAEQYAVVERLLAGLPDTPASVEKARWYLILGFDAFDQPEQGRPPVFRTGPAYEAFKSRILNEQFRFAAVAKDELARAEKREADLKKYRPPAPATTNARDVRLTAVKPELPVLPNGPARPLLGLVAAGPNLDVAWDGMAVYVTKQKGHFERLAPSATWPSLPESVIFDGKYVWASGMDVNPKIGVTGWFLTATDPVAGKTWNLTKTDGLPAPPALTEVQWRSERPLAIAALGPGHVCVAGAADRAWVATLKFNPATGGTAKVLHEAREAPDRLEKEQWKKTNVKFMPGSVRVLTGPSADGQTVTRIVVGRSTNDTPELNVRPLIIDPDRATTEVFLGAQVPAFDPRAGNRGKGPMVNGKMFFQEPNLYDEPRLMRLTVPGPVSEVVATGLPRNVWFIHPDGQRFHVIERVFIPPPAGAPPLARWTSNWWVVEPGATRARLAASGLPHISWVGTSAHYGLVALGDPDGSDRTTNFYTVEVAAPAGK</sequence>
<evidence type="ECO:0000313" key="1">
    <source>
        <dbReference type="EMBL" id="MDY3557639.1"/>
    </source>
</evidence>
<proteinExistence type="predicted"/>
<gene>
    <name evidence="1" type="ORF">R5W23_000167</name>
</gene>
<keyword evidence="2" id="KW-1185">Reference proteome</keyword>
<name>A0ABU5EVH8_9BACT</name>
<dbReference type="Proteomes" id="UP001272242">
    <property type="component" value="Unassembled WGS sequence"/>
</dbReference>
<dbReference type="EMBL" id="JAXBLV010000001">
    <property type="protein sequence ID" value="MDY3557639.1"/>
    <property type="molecule type" value="Genomic_DNA"/>
</dbReference>
<accession>A0ABU5EVH8</accession>
<comment type="caution">
    <text evidence="1">The sequence shown here is derived from an EMBL/GenBank/DDBJ whole genome shotgun (WGS) entry which is preliminary data.</text>
</comment>
<evidence type="ECO:0000313" key="2">
    <source>
        <dbReference type="Proteomes" id="UP001272242"/>
    </source>
</evidence>
<dbReference type="RefSeq" id="WP_320684687.1">
    <property type="nucleotide sequence ID" value="NZ_JAXBLV010000001.1"/>
</dbReference>
<protein>
    <submittedName>
        <fullName evidence="1">Uncharacterized protein</fullName>
    </submittedName>
</protein>
<reference evidence="2" key="1">
    <citation type="journal article" date="2023" name="Mar. Drugs">
        <title>Gemmata algarum, a Novel Planctomycete Isolated from an Algal Mat, Displays Antimicrobial Activity.</title>
        <authorList>
            <person name="Kumar G."/>
            <person name="Kallscheuer N."/>
            <person name="Kashif M."/>
            <person name="Ahamad S."/>
            <person name="Jagadeeshwari U."/>
            <person name="Pannikurungottu S."/>
            <person name="Haufschild T."/>
            <person name="Kabuu M."/>
            <person name="Sasikala C."/>
            <person name="Jogler C."/>
            <person name="Ramana C."/>
        </authorList>
    </citation>
    <scope>NUCLEOTIDE SEQUENCE [LARGE SCALE GENOMIC DNA]</scope>
    <source>
        <strain evidence="2">JC673</strain>
    </source>
</reference>
<organism evidence="1 2">
    <name type="scientific">Gemmata algarum</name>
    <dbReference type="NCBI Taxonomy" id="2975278"/>
    <lineage>
        <taxon>Bacteria</taxon>
        <taxon>Pseudomonadati</taxon>
        <taxon>Planctomycetota</taxon>
        <taxon>Planctomycetia</taxon>
        <taxon>Gemmatales</taxon>
        <taxon>Gemmataceae</taxon>
        <taxon>Gemmata</taxon>
    </lineage>
</organism>